<dbReference type="InterPro" id="IPR036188">
    <property type="entry name" value="FAD/NAD-bd_sf"/>
</dbReference>
<dbReference type="PRINTS" id="PR00469">
    <property type="entry name" value="PNDRDTASEII"/>
</dbReference>
<name>A0ABU2ML56_9ACTN</name>
<dbReference type="EMBL" id="JAVREL010000002">
    <property type="protein sequence ID" value="MDT0342211.1"/>
    <property type="molecule type" value="Genomic_DNA"/>
</dbReference>
<evidence type="ECO:0000256" key="3">
    <source>
        <dbReference type="ARBA" id="ARBA00048132"/>
    </source>
</evidence>
<proteinExistence type="predicted"/>
<dbReference type="RefSeq" id="WP_311703335.1">
    <property type="nucleotide sequence ID" value="NZ_JAVREL010000002.1"/>
</dbReference>
<comment type="catalytic activity">
    <reaction evidence="3">
        <text>[thioredoxin]-dithiol + NADP(+) = [thioredoxin]-disulfide + NADPH + H(+)</text>
        <dbReference type="Rhea" id="RHEA:20345"/>
        <dbReference type="Rhea" id="RHEA-COMP:10698"/>
        <dbReference type="Rhea" id="RHEA-COMP:10700"/>
        <dbReference type="ChEBI" id="CHEBI:15378"/>
        <dbReference type="ChEBI" id="CHEBI:29950"/>
        <dbReference type="ChEBI" id="CHEBI:50058"/>
        <dbReference type="ChEBI" id="CHEBI:57783"/>
        <dbReference type="ChEBI" id="CHEBI:58349"/>
        <dbReference type="EC" id="1.8.1.9"/>
    </reaction>
</comment>
<keyword evidence="5" id="KW-0812">Transmembrane</keyword>
<keyword evidence="5" id="KW-1133">Transmembrane helix</keyword>
<feature type="region of interest" description="Disordered" evidence="4">
    <location>
        <begin position="394"/>
        <end position="432"/>
    </location>
</feature>
<evidence type="ECO:0000256" key="1">
    <source>
        <dbReference type="ARBA" id="ARBA00022630"/>
    </source>
</evidence>
<evidence type="ECO:0000313" key="7">
    <source>
        <dbReference type="EMBL" id="MDT0342211.1"/>
    </source>
</evidence>
<reference evidence="8" key="1">
    <citation type="submission" date="2023-07" db="EMBL/GenBank/DDBJ databases">
        <title>30 novel species of actinomycetes from the DSMZ collection.</title>
        <authorList>
            <person name="Nouioui I."/>
        </authorList>
    </citation>
    <scope>NUCLEOTIDE SEQUENCE [LARGE SCALE GENOMIC DNA]</scope>
    <source>
        <strain evidence="8">DSM 44938</strain>
    </source>
</reference>
<gene>
    <name evidence="7" type="ORF">RM590_06145</name>
</gene>
<feature type="transmembrane region" description="Helical" evidence="5">
    <location>
        <begin position="12"/>
        <end position="31"/>
    </location>
</feature>
<dbReference type="InterPro" id="IPR050097">
    <property type="entry name" value="Ferredoxin-NADP_redctase_2"/>
</dbReference>
<dbReference type="PRINTS" id="PR00368">
    <property type="entry name" value="FADPNR"/>
</dbReference>
<keyword evidence="5" id="KW-0472">Membrane</keyword>
<comment type="caution">
    <text evidence="7">The sequence shown here is derived from an EMBL/GenBank/DDBJ whole genome shotgun (WGS) entry which is preliminary data.</text>
</comment>
<feature type="compositionally biased region" description="Low complexity" evidence="4">
    <location>
        <begin position="406"/>
        <end position="432"/>
    </location>
</feature>
<organism evidence="7 8">
    <name type="scientific">Streptomyces litchfieldiae</name>
    <dbReference type="NCBI Taxonomy" id="3075543"/>
    <lineage>
        <taxon>Bacteria</taxon>
        <taxon>Bacillati</taxon>
        <taxon>Actinomycetota</taxon>
        <taxon>Actinomycetes</taxon>
        <taxon>Kitasatosporales</taxon>
        <taxon>Streptomycetaceae</taxon>
        <taxon>Streptomyces</taxon>
    </lineage>
</organism>
<accession>A0ABU2ML56</accession>
<dbReference type="InterPro" id="IPR023753">
    <property type="entry name" value="FAD/NAD-binding_dom"/>
</dbReference>
<evidence type="ECO:0000256" key="4">
    <source>
        <dbReference type="SAM" id="MobiDB-lite"/>
    </source>
</evidence>
<dbReference type="SUPFAM" id="SSF51905">
    <property type="entry name" value="FAD/NAD(P)-binding domain"/>
    <property type="match status" value="1"/>
</dbReference>
<evidence type="ECO:0000259" key="6">
    <source>
        <dbReference type="Pfam" id="PF07992"/>
    </source>
</evidence>
<evidence type="ECO:0000256" key="2">
    <source>
        <dbReference type="ARBA" id="ARBA00023002"/>
    </source>
</evidence>
<dbReference type="Proteomes" id="UP001183246">
    <property type="component" value="Unassembled WGS sequence"/>
</dbReference>
<keyword evidence="1" id="KW-0285">Flavoprotein</keyword>
<dbReference type="Pfam" id="PF07992">
    <property type="entry name" value="Pyr_redox_2"/>
    <property type="match status" value="1"/>
</dbReference>
<feature type="domain" description="FAD/NAD(P)-binding" evidence="6">
    <location>
        <begin position="3"/>
        <end position="204"/>
    </location>
</feature>
<dbReference type="Gene3D" id="3.50.50.60">
    <property type="entry name" value="FAD/NAD(P)-binding domain"/>
    <property type="match status" value="1"/>
</dbReference>
<keyword evidence="2" id="KW-0560">Oxidoreductase</keyword>
<keyword evidence="8" id="KW-1185">Reference proteome</keyword>
<evidence type="ECO:0000313" key="8">
    <source>
        <dbReference type="Proteomes" id="UP001183246"/>
    </source>
</evidence>
<sequence length="432" mass="45036">MHDLVVVGAGPYGLSVAAHAAAAGLAVRVFGRPMASWRDHMPAGMFLKSEPWASNLSDPAGRDTLAAYCAARGLSVGHGRPLPIETFTDYGLWFAGRLPVAVEERNVTSVTAAPGGYRVETGDGAAVAARTVALAVGVVPFVQLPGALTGLPPDVVSHSADHRDLGRFAGRDIAVIGGGQAALETAALLAEAGARPTVVVRAGGLRWNTPPQPLRRGRLAALRAPHSGLGTGWSSWVWSELPWAVRRLPAAARTHVAATALGPAGAWWLRERLEGTVPVLLGHRLVRAEPVPGGGVRIEVVTGGGGGRGVVEAEHVIAATGFAPDLRRLRLLDPWLRDGLRTVRGTWAPVLSGGFESSRPGLFFAGLLTAPSFGPAMRFVHGVSFTGERLTRGVRRRLGGGGRRPAGGSRVPVQQAERASARARPSAAARAE</sequence>
<dbReference type="PANTHER" id="PTHR48105">
    <property type="entry name" value="THIOREDOXIN REDUCTASE 1-RELATED-RELATED"/>
    <property type="match status" value="1"/>
</dbReference>
<evidence type="ECO:0000256" key="5">
    <source>
        <dbReference type="SAM" id="Phobius"/>
    </source>
</evidence>
<protein>
    <submittedName>
        <fullName evidence="7">NAD(P)-binding domain-containing protein</fullName>
    </submittedName>
</protein>